<reference evidence="2" key="1">
    <citation type="journal article" date="2019" name="Int. J. Syst. Evol. Microbiol.">
        <title>The Global Catalogue of Microorganisms (GCM) 10K type strain sequencing project: providing services to taxonomists for standard genome sequencing and annotation.</title>
        <authorList>
            <consortium name="The Broad Institute Genomics Platform"/>
            <consortium name="The Broad Institute Genome Sequencing Center for Infectious Disease"/>
            <person name="Wu L."/>
            <person name="Ma J."/>
        </authorList>
    </citation>
    <scope>NUCLEOTIDE SEQUENCE [LARGE SCALE GENOMIC DNA]</scope>
    <source>
        <strain evidence="2">JCM 16601</strain>
    </source>
</reference>
<name>A0ABP7RAY1_9SPHI</name>
<keyword evidence="2" id="KW-1185">Reference proteome</keyword>
<evidence type="ECO:0000313" key="1">
    <source>
        <dbReference type="EMBL" id="GAA3995092.1"/>
    </source>
</evidence>
<proteinExistence type="predicted"/>
<comment type="caution">
    <text evidence="1">The sequence shown here is derived from an EMBL/GenBank/DDBJ whole genome shotgun (WGS) entry which is preliminary data.</text>
</comment>
<dbReference type="RefSeq" id="WP_259095251.1">
    <property type="nucleotide sequence ID" value="NZ_BAAAZC010000055.1"/>
</dbReference>
<dbReference type="Proteomes" id="UP001500742">
    <property type="component" value="Unassembled WGS sequence"/>
</dbReference>
<accession>A0ABP7RAY1</accession>
<protein>
    <submittedName>
        <fullName evidence="1">Uncharacterized protein</fullName>
    </submittedName>
</protein>
<organism evidence="1 2">
    <name type="scientific">Mucilaginibacter dorajii</name>
    <dbReference type="NCBI Taxonomy" id="692994"/>
    <lineage>
        <taxon>Bacteria</taxon>
        <taxon>Pseudomonadati</taxon>
        <taxon>Bacteroidota</taxon>
        <taxon>Sphingobacteriia</taxon>
        <taxon>Sphingobacteriales</taxon>
        <taxon>Sphingobacteriaceae</taxon>
        <taxon>Mucilaginibacter</taxon>
    </lineage>
</organism>
<gene>
    <name evidence="1" type="ORF">GCM10022210_56900</name>
</gene>
<dbReference type="EMBL" id="BAAAZC010000055">
    <property type="protein sequence ID" value="GAA3995092.1"/>
    <property type="molecule type" value="Genomic_DNA"/>
</dbReference>
<evidence type="ECO:0000313" key="2">
    <source>
        <dbReference type="Proteomes" id="UP001500742"/>
    </source>
</evidence>
<sequence length="71" mass="8098">METKLTELYANGCETFIDEQAEAPGSPENCFDELIALTSTQQNAQFYEYHQALDCLDTMKPEDRLYLLKTG</sequence>